<accession>A0ABV8LSZ8</accession>
<keyword evidence="2" id="KW-0472">Membrane</keyword>
<dbReference type="Proteomes" id="UP001595816">
    <property type="component" value="Unassembled WGS sequence"/>
</dbReference>
<keyword evidence="4" id="KW-1185">Reference proteome</keyword>
<dbReference type="EMBL" id="JBHSAY010000013">
    <property type="protein sequence ID" value="MFC4133663.1"/>
    <property type="molecule type" value="Genomic_DNA"/>
</dbReference>
<evidence type="ECO:0000313" key="4">
    <source>
        <dbReference type="Proteomes" id="UP001595816"/>
    </source>
</evidence>
<evidence type="ECO:0000256" key="2">
    <source>
        <dbReference type="SAM" id="Phobius"/>
    </source>
</evidence>
<dbReference type="PANTHER" id="PTHR37313:SF1">
    <property type="entry name" value="UPF0749 PROTEIN RV1823"/>
    <property type="match status" value="1"/>
</dbReference>
<dbReference type="RefSeq" id="WP_253750644.1">
    <property type="nucleotide sequence ID" value="NZ_JAMZDZ010000001.1"/>
</dbReference>
<dbReference type="Pfam" id="PF05949">
    <property type="entry name" value="DUF881"/>
    <property type="match status" value="1"/>
</dbReference>
<evidence type="ECO:0000313" key="3">
    <source>
        <dbReference type="EMBL" id="MFC4133663.1"/>
    </source>
</evidence>
<dbReference type="PANTHER" id="PTHR37313">
    <property type="entry name" value="UPF0749 PROTEIN RV1825"/>
    <property type="match status" value="1"/>
</dbReference>
<name>A0ABV8LSZ8_9ACTN</name>
<reference evidence="4" key="1">
    <citation type="journal article" date="2019" name="Int. J. Syst. Evol. Microbiol.">
        <title>The Global Catalogue of Microorganisms (GCM) 10K type strain sequencing project: providing services to taxonomists for standard genome sequencing and annotation.</title>
        <authorList>
            <consortium name="The Broad Institute Genomics Platform"/>
            <consortium name="The Broad Institute Genome Sequencing Center for Infectious Disease"/>
            <person name="Wu L."/>
            <person name="Ma J."/>
        </authorList>
    </citation>
    <scope>NUCLEOTIDE SEQUENCE [LARGE SCALE GENOMIC DNA]</scope>
    <source>
        <strain evidence="4">CGMCC 4.7289</strain>
    </source>
</reference>
<dbReference type="InterPro" id="IPR010273">
    <property type="entry name" value="DUF881"/>
</dbReference>
<proteinExistence type="inferred from homology"/>
<organism evidence="3 4">
    <name type="scientific">Hamadaea flava</name>
    <dbReference type="NCBI Taxonomy" id="1742688"/>
    <lineage>
        <taxon>Bacteria</taxon>
        <taxon>Bacillati</taxon>
        <taxon>Actinomycetota</taxon>
        <taxon>Actinomycetes</taxon>
        <taxon>Micromonosporales</taxon>
        <taxon>Micromonosporaceae</taxon>
        <taxon>Hamadaea</taxon>
    </lineage>
</organism>
<evidence type="ECO:0000256" key="1">
    <source>
        <dbReference type="ARBA" id="ARBA00009108"/>
    </source>
</evidence>
<comment type="caution">
    <text evidence="3">The sequence shown here is derived from an EMBL/GenBank/DDBJ whole genome shotgun (WGS) entry which is preliminary data.</text>
</comment>
<comment type="similarity">
    <text evidence="1">Belongs to the UPF0749 family.</text>
</comment>
<feature type="transmembrane region" description="Helical" evidence="2">
    <location>
        <begin position="54"/>
        <end position="74"/>
    </location>
</feature>
<gene>
    <name evidence="3" type="ORF">ACFOZ4_23890</name>
</gene>
<sequence length="298" mass="31767">MTSSAPPPDTGEQAAQARRRYSTDLLDSLFRESVDASRAAYEASTRRSPARRTAYKVLGAVTALVLGFLLAVAYQKVVEEQPQRQTARDGLIADIHTRQDRIDALTGREELLRGQVNSLQAALLNDSTLQRLRTYEAATGLRRVTGDGVTITLGDGPAKADPVTGQADKTARVLFVDLRNVVNELFTDGAEAIAINGQRLTSTSTIRSAGEAILVDFKPLVGPYKITAIGPSSMATKFSESATADLFRKLVDSKGMSFSVKRTDDLTLPAAANPQLRYAKPVVSGSPSATVSPSGGGK</sequence>
<dbReference type="Gene3D" id="3.30.70.1880">
    <property type="entry name" value="Protein of unknown function DUF881"/>
    <property type="match status" value="1"/>
</dbReference>
<protein>
    <submittedName>
        <fullName evidence="3">DUF881 domain-containing protein</fullName>
    </submittedName>
</protein>
<keyword evidence="2" id="KW-1133">Transmembrane helix</keyword>
<keyword evidence="2" id="KW-0812">Transmembrane</keyword>